<dbReference type="Gene3D" id="3.40.50.970">
    <property type="match status" value="2"/>
</dbReference>
<dbReference type="InterPro" id="IPR012000">
    <property type="entry name" value="Thiamin_PyroP_enz_cen_dom"/>
</dbReference>
<feature type="binding site" evidence="11">
    <location>
        <position position="475"/>
    </location>
    <ligand>
        <name>Mg(2+)</name>
        <dbReference type="ChEBI" id="CHEBI:18420"/>
    </ligand>
</feature>
<protein>
    <recommendedName>
        <fullName evidence="5">Pyruvate decarboxylase</fullName>
        <ecNumber evidence="4">4.1.1.1</ecNumber>
    </recommendedName>
</protein>
<dbReference type="Gene3D" id="3.40.50.1220">
    <property type="entry name" value="TPP-binding domain"/>
    <property type="match status" value="1"/>
</dbReference>
<evidence type="ECO:0000256" key="8">
    <source>
        <dbReference type="ARBA" id="ARBA00022842"/>
    </source>
</evidence>
<dbReference type="InterPro" id="IPR012110">
    <property type="entry name" value="PDC/IPDC-like"/>
</dbReference>
<evidence type="ECO:0000313" key="16">
    <source>
        <dbReference type="EMBL" id="OJJ62985.1"/>
    </source>
</evidence>
<evidence type="ECO:0000256" key="11">
    <source>
        <dbReference type="PIRSR" id="PIRSR036565-2"/>
    </source>
</evidence>
<dbReference type="CDD" id="cd07038">
    <property type="entry name" value="TPP_PYR_PDC_IPDC_like"/>
    <property type="match status" value="1"/>
</dbReference>
<dbReference type="InterPro" id="IPR047214">
    <property type="entry name" value="TPP_PDC_IPDC"/>
</dbReference>
<keyword evidence="9 12" id="KW-0786">Thiamine pyrophosphate</keyword>
<keyword evidence="7" id="KW-0210">Decarboxylase</keyword>
<comment type="cofactor">
    <cofactor evidence="2">
        <name>thiamine diphosphate</name>
        <dbReference type="ChEBI" id="CHEBI:58937"/>
    </cofactor>
</comment>
<dbReference type="Pfam" id="PF00205">
    <property type="entry name" value="TPP_enzyme_M"/>
    <property type="match status" value="1"/>
</dbReference>
<evidence type="ECO:0000256" key="4">
    <source>
        <dbReference type="ARBA" id="ARBA00013202"/>
    </source>
</evidence>
<feature type="domain" description="Thiamine pyrophosphate enzyme central" evidence="13">
    <location>
        <begin position="210"/>
        <end position="336"/>
    </location>
</feature>
<dbReference type="PANTHER" id="PTHR43452:SF11">
    <property type="entry name" value="PYRUVATE DECARBOXYLASE"/>
    <property type="match status" value="1"/>
</dbReference>
<dbReference type="EC" id="4.1.1.1" evidence="4"/>
<accession>A0A1L9TUD4</accession>
<dbReference type="RefSeq" id="XP_040706791.1">
    <property type="nucleotide sequence ID" value="XM_040851701.1"/>
</dbReference>
<dbReference type="InterPro" id="IPR029035">
    <property type="entry name" value="DHS-like_NAD/FAD-binding_dom"/>
</dbReference>
<proteinExistence type="inferred from homology"/>
<feature type="binding site" evidence="11">
    <location>
        <position position="504"/>
    </location>
    <ligand>
        <name>Mg(2+)</name>
        <dbReference type="ChEBI" id="CHEBI:18420"/>
    </ligand>
</feature>
<feature type="binding site" evidence="11">
    <location>
        <position position="502"/>
    </location>
    <ligand>
        <name>Mg(2+)</name>
        <dbReference type="ChEBI" id="CHEBI:18420"/>
    </ligand>
</feature>
<dbReference type="Pfam" id="PF02775">
    <property type="entry name" value="TPP_enzyme_C"/>
    <property type="match status" value="1"/>
</dbReference>
<evidence type="ECO:0000259" key="13">
    <source>
        <dbReference type="Pfam" id="PF00205"/>
    </source>
</evidence>
<dbReference type="FunFam" id="3.40.50.970:FF:000019">
    <property type="entry name" value="Pyruvate decarboxylase isozyme"/>
    <property type="match status" value="1"/>
</dbReference>
<dbReference type="InterPro" id="IPR029061">
    <property type="entry name" value="THDP-binding"/>
</dbReference>
<dbReference type="SUPFAM" id="SSF52467">
    <property type="entry name" value="DHS-like NAD/FAD-binding domain"/>
    <property type="match status" value="1"/>
</dbReference>
<dbReference type="Proteomes" id="UP000184356">
    <property type="component" value="Unassembled WGS sequence"/>
</dbReference>
<gene>
    <name evidence="16" type="ORF">ASPSYDRAFT_86634</name>
</gene>
<evidence type="ECO:0000259" key="15">
    <source>
        <dbReference type="Pfam" id="PF02776"/>
    </source>
</evidence>
<dbReference type="SUPFAM" id="SSF52518">
    <property type="entry name" value="Thiamin diphosphate-binding fold (THDP-binding)"/>
    <property type="match status" value="2"/>
</dbReference>
<evidence type="ECO:0000313" key="17">
    <source>
        <dbReference type="Proteomes" id="UP000184356"/>
    </source>
</evidence>
<feature type="domain" description="Thiamine pyrophosphate enzyme TPP-binding" evidence="14">
    <location>
        <begin position="422"/>
        <end position="510"/>
    </location>
</feature>
<dbReference type="GO" id="GO:0000287">
    <property type="term" value="F:magnesium ion binding"/>
    <property type="evidence" value="ECO:0007669"/>
    <property type="project" value="InterPro"/>
</dbReference>
<name>A0A1L9TUD4_9EURO</name>
<dbReference type="GO" id="GO:0005634">
    <property type="term" value="C:nucleus"/>
    <property type="evidence" value="ECO:0007669"/>
    <property type="project" value="TreeGrafter"/>
</dbReference>
<sequence length="602" mass="65862">MGAITNGENKVDLAEYLFTRLHQLGVRTIHGVPGDYNLVALDYLKPGGLHWAGNASEMNGGYAADEYARIKGISALITVFGVGELSAVNSIGGAYAEKAPVVHIVGSPPTSAQRKGLNLHHSLGDGDFRRFADVYRNFTCAQANLDDPATAPELIDSTLRQCLQESRPVYIELPTDMVKAKVSSVNLNHAINPSFRPSNADDGIETLAVSTLLSRINNAKRPAIIVDGFTPRYNLLPEADEFIRATNWPTYVTPFGKGSVNETLHNFHGVYTGPAAGTRTAARSQVLSDAHARRVRYSDLVIRFGPLDADTNTFGFRSLTPVENTVSIHRTSISIDGWTVHADTKPLLRRVLEGLHDTDIYRQSAWVGYPPLPRPRELLGALPAPIRDAEIDQKTFWTRVSEFLRPNDVVIAETGTASLGVNYLILPPGVKMISSVLWLSIGYALASAAGVSQALKDMAVHNNSTAGRTICFEGDGSFQMTAQALSDMYRNKLDMIIFLINNDGYTIERYIHGMKADYIDVHPWKYLDAPSFFGAPVDDPSYPVVTRRAENWGQLLDVLADEEVAAGKGFCMVEVVMGREDAPEELKSLVQMAARRNSGDSV</sequence>
<dbReference type="GO" id="GO:0005829">
    <property type="term" value="C:cytosol"/>
    <property type="evidence" value="ECO:0007669"/>
    <property type="project" value="TreeGrafter"/>
</dbReference>
<dbReference type="GO" id="GO:0004737">
    <property type="term" value="F:pyruvate decarboxylase activity"/>
    <property type="evidence" value="ECO:0007669"/>
    <property type="project" value="UniProtKB-EC"/>
</dbReference>
<dbReference type="AlphaFoldDB" id="A0A1L9TUD4"/>
<dbReference type="InterPro" id="IPR047213">
    <property type="entry name" value="TPP_PYR_PDC_IPDC-like"/>
</dbReference>
<dbReference type="VEuPathDB" id="FungiDB:ASPSYDRAFT_86634"/>
<dbReference type="GO" id="GO:0000949">
    <property type="term" value="P:aromatic amino acid family catabolic process to alcohol via Ehrlich pathway"/>
    <property type="evidence" value="ECO:0007669"/>
    <property type="project" value="TreeGrafter"/>
</dbReference>
<dbReference type="PANTHER" id="PTHR43452">
    <property type="entry name" value="PYRUVATE DECARBOXYLASE"/>
    <property type="match status" value="1"/>
</dbReference>
<keyword evidence="17" id="KW-1185">Reference proteome</keyword>
<comment type="catalytic activity">
    <reaction evidence="1">
        <text>a 2-oxocarboxylate + H(+) = an aldehyde + CO2</text>
        <dbReference type="Rhea" id="RHEA:11628"/>
        <dbReference type="ChEBI" id="CHEBI:15378"/>
        <dbReference type="ChEBI" id="CHEBI:16526"/>
        <dbReference type="ChEBI" id="CHEBI:17478"/>
        <dbReference type="ChEBI" id="CHEBI:35179"/>
        <dbReference type="EC" id="4.1.1.1"/>
    </reaction>
</comment>
<dbReference type="CDD" id="cd02005">
    <property type="entry name" value="TPP_PDC_IPDC"/>
    <property type="match status" value="1"/>
</dbReference>
<evidence type="ECO:0000256" key="6">
    <source>
        <dbReference type="ARBA" id="ARBA00022723"/>
    </source>
</evidence>
<keyword evidence="8 11" id="KW-0460">Magnesium</keyword>
<dbReference type="InterPro" id="IPR011766">
    <property type="entry name" value="TPP_enzyme_TPP-bd"/>
</dbReference>
<dbReference type="STRING" id="1036612.A0A1L9TUD4"/>
<comment type="cofactor">
    <cofactor evidence="11">
        <name>Mg(2+)</name>
        <dbReference type="ChEBI" id="CHEBI:18420"/>
    </cofactor>
    <text evidence="11">Binds 1 Mg(2+) per subunit.</text>
</comment>
<evidence type="ECO:0000256" key="1">
    <source>
        <dbReference type="ARBA" id="ARBA00001041"/>
    </source>
</evidence>
<keyword evidence="10" id="KW-0456">Lyase</keyword>
<evidence type="ECO:0000256" key="9">
    <source>
        <dbReference type="ARBA" id="ARBA00023052"/>
    </source>
</evidence>
<dbReference type="InterPro" id="IPR012001">
    <property type="entry name" value="Thiamin_PyroP_enz_TPP-bd_dom"/>
</dbReference>
<comment type="similarity">
    <text evidence="3 12">Belongs to the TPP enzyme family.</text>
</comment>
<dbReference type="FunFam" id="3.40.50.970:FF:000024">
    <property type="entry name" value="Pyruvate decarboxylase isozyme"/>
    <property type="match status" value="1"/>
</dbReference>
<evidence type="ECO:0000256" key="3">
    <source>
        <dbReference type="ARBA" id="ARBA00007812"/>
    </source>
</evidence>
<keyword evidence="6 11" id="KW-0479">Metal-binding</keyword>
<dbReference type="OrthoDB" id="308383at2759"/>
<reference evidence="17" key="1">
    <citation type="journal article" date="2017" name="Genome Biol.">
        <title>Comparative genomics reveals high biological diversity and specific adaptations in the industrially and medically important fungal genus Aspergillus.</title>
        <authorList>
            <person name="de Vries R.P."/>
            <person name="Riley R."/>
            <person name="Wiebenga A."/>
            <person name="Aguilar-Osorio G."/>
            <person name="Amillis S."/>
            <person name="Uchima C.A."/>
            <person name="Anderluh G."/>
            <person name="Asadollahi M."/>
            <person name="Askin M."/>
            <person name="Barry K."/>
            <person name="Battaglia E."/>
            <person name="Bayram O."/>
            <person name="Benocci T."/>
            <person name="Braus-Stromeyer S.A."/>
            <person name="Caldana C."/>
            <person name="Canovas D."/>
            <person name="Cerqueira G.C."/>
            <person name="Chen F."/>
            <person name="Chen W."/>
            <person name="Choi C."/>
            <person name="Clum A."/>
            <person name="Dos Santos R.A."/>
            <person name="Damasio A.R."/>
            <person name="Diallinas G."/>
            <person name="Emri T."/>
            <person name="Fekete E."/>
            <person name="Flipphi M."/>
            <person name="Freyberg S."/>
            <person name="Gallo A."/>
            <person name="Gournas C."/>
            <person name="Habgood R."/>
            <person name="Hainaut M."/>
            <person name="Harispe M.L."/>
            <person name="Henrissat B."/>
            <person name="Hilden K.S."/>
            <person name="Hope R."/>
            <person name="Hossain A."/>
            <person name="Karabika E."/>
            <person name="Karaffa L."/>
            <person name="Karanyi Z."/>
            <person name="Krasevec N."/>
            <person name="Kuo A."/>
            <person name="Kusch H."/>
            <person name="LaButti K."/>
            <person name="Lagendijk E.L."/>
            <person name="Lapidus A."/>
            <person name="Levasseur A."/>
            <person name="Lindquist E."/>
            <person name="Lipzen A."/>
            <person name="Logrieco A.F."/>
            <person name="MacCabe A."/>
            <person name="Maekelae M.R."/>
            <person name="Malavazi I."/>
            <person name="Melin P."/>
            <person name="Meyer V."/>
            <person name="Mielnichuk N."/>
            <person name="Miskei M."/>
            <person name="Molnar A.P."/>
            <person name="Mule G."/>
            <person name="Ngan C.Y."/>
            <person name="Orejas M."/>
            <person name="Orosz E."/>
            <person name="Ouedraogo J.P."/>
            <person name="Overkamp K.M."/>
            <person name="Park H.-S."/>
            <person name="Perrone G."/>
            <person name="Piumi F."/>
            <person name="Punt P.J."/>
            <person name="Ram A.F."/>
            <person name="Ramon A."/>
            <person name="Rauscher S."/>
            <person name="Record E."/>
            <person name="Riano-Pachon D.M."/>
            <person name="Robert V."/>
            <person name="Roehrig J."/>
            <person name="Ruller R."/>
            <person name="Salamov A."/>
            <person name="Salih N.S."/>
            <person name="Samson R.A."/>
            <person name="Sandor E."/>
            <person name="Sanguinetti M."/>
            <person name="Schuetze T."/>
            <person name="Sepcic K."/>
            <person name="Shelest E."/>
            <person name="Sherlock G."/>
            <person name="Sophianopoulou V."/>
            <person name="Squina F.M."/>
            <person name="Sun H."/>
            <person name="Susca A."/>
            <person name="Todd R.B."/>
            <person name="Tsang A."/>
            <person name="Unkles S.E."/>
            <person name="van de Wiele N."/>
            <person name="van Rossen-Uffink D."/>
            <person name="Oliveira J.V."/>
            <person name="Vesth T.C."/>
            <person name="Visser J."/>
            <person name="Yu J.-H."/>
            <person name="Zhou M."/>
            <person name="Andersen M.R."/>
            <person name="Archer D.B."/>
            <person name="Baker S.E."/>
            <person name="Benoit I."/>
            <person name="Brakhage A.A."/>
            <person name="Braus G.H."/>
            <person name="Fischer R."/>
            <person name="Frisvad J.C."/>
            <person name="Goldman G.H."/>
            <person name="Houbraken J."/>
            <person name="Oakley B."/>
            <person name="Pocsi I."/>
            <person name="Scazzocchio C."/>
            <person name="Seiboth B."/>
            <person name="vanKuyk P.A."/>
            <person name="Wortman J."/>
            <person name="Dyer P.S."/>
            <person name="Grigoriev I.V."/>
        </authorList>
    </citation>
    <scope>NUCLEOTIDE SEQUENCE [LARGE SCALE GENOMIC DNA]</scope>
    <source>
        <strain evidence="17">CBS 593.65</strain>
    </source>
</reference>
<feature type="domain" description="Thiamine pyrophosphate enzyme N-terminal TPP-binding" evidence="15">
    <location>
        <begin position="12"/>
        <end position="115"/>
    </location>
</feature>
<evidence type="ECO:0000256" key="2">
    <source>
        <dbReference type="ARBA" id="ARBA00001964"/>
    </source>
</evidence>
<evidence type="ECO:0000256" key="5">
    <source>
        <dbReference type="ARBA" id="ARBA00014422"/>
    </source>
</evidence>
<evidence type="ECO:0000256" key="7">
    <source>
        <dbReference type="ARBA" id="ARBA00022793"/>
    </source>
</evidence>
<dbReference type="GeneID" id="63767774"/>
<evidence type="ECO:0000256" key="12">
    <source>
        <dbReference type="RuleBase" id="RU362132"/>
    </source>
</evidence>
<dbReference type="EMBL" id="KV878583">
    <property type="protein sequence ID" value="OJJ62985.1"/>
    <property type="molecule type" value="Genomic_DNA"/>
</dbReference>
<dbReference type="GO" id="GO:0030976">
    <property type="term" value="F:thiamine pyrophosphate binding"/>
    <property type="evidence" value="ECO:0007669"/>
    <property type="project" value="InterPro"/>
</dbReference>
<dbReference type="Pfam" id="PF02776">
    <property type="entry name" value="TPP_enzyme_N"/>
    <property type="match status" value="1"/>
</dbReference>
<evidence type="ECO:0000256" key="10">
    <source>
        <dbReference type="ARBA" id="ARBA00023239"/>
    </source>
</evidence>
<organism evidence="16 17">
    <name type="scientific">Aspergillus sydowii CBS 593.65</name>
    <dbReference type="NCBI Taxonomy" id="1036612"/>
    <lineage>
        <taxon>Eukaryota</taxon>
        <taxon>Fungi</taxon>
        <taxon>Dikarya</taxon>
        <taxon>Ascomycota</taxon>
        <taxon>Pezizomycotina</taxon>
        <taxon>Eurotiomycetes</taxon>
        <taxon>Eurotiomycetidae</taxon>
        <taxon>Eurotiales</taxon>
        <taxon>Aspergillaceae</taxon>
        <taxon>Aspergillus</taxon>
        <taxon>Aspergillus subgen. Nidulantes</taxon>
    </lineage>
</organism>
<dbReference type="PIRSF" id="PIRSF036565">
    <property type="entry name" value="Pyruvt_ip_decrb"/>
    <property type="match status" value="1"/>
</dbReference>
<evidence type="ECO:0000259" key="14">
    <source>
        <dbReference type="Pfam" id="PF02775"/>
    </source>
</evidence>